<dbReference type="PANTHER" id="PTHR38480">
    <property type="entry name" value="SLR0254 PROTEIN"/>
    <property type="match status" value="1"/>
</dbReference>
<reference evidence="7 8" key="1">
    <citation type="submission" date="2006-06" db="EMBL/GenBank/DDBJ databases">
        <title>Complete sequence of Rubrobacter xylanophilus DSM 9941.</title>
        <authorList>
            <consortium name="US DOE Joint Genome Institute"/>
            <person name="Copeland A."/>
            <person name="Lucas S."/>
            <person name="Lapidus A."/>
            <person name="Barry K."/>
            <person name="Detter J.C."/>
            <person name="Glavina del Rio T."/>
            <person name="Hammon N."/>
            <person name="Israni S."/>
            <person name="Dalin E."/>
            <person name="Tice H."/>
            <person name="Pitluck S."/>
            <person name="Munk A.C."/>
            <person name="Brettin T."/>
            <person name="Bruce D."/>
            <person name="Han C."/>
            <person name="Tapia R."/>
            <person name="Gilna P."/>
            <person name="Schmutz J."/>
            <person name="Larimer F."/>
            <person name="Land M."/>
            <person name="Hauser L."/>
            <person name="Kyrpides N."/>
            <person name="Lykidis A."/>
            <person name="da Costa M.S."/>
            <person name="Rainey F.A."/>
            <person name="Empadinhas N."/>
            <person name="Jolivet E."/>
            <person name="Battista J.R."/>
            <person name="Richardson P."/>
        </authorList>
    </citation>
    <scope>NUCLEOTIDE SEQUENCE [LARGE SCALE GENOMIC DNA]</scope>
    <source>
        <strain evidence="8">DSM 9941 / NBRC 16129 / PRD-1</strain>
    </source>
</reference>
<dbReference type="Pfam" id="PF06271">
    <property type="entry name" value="RDD"/>
    <property type="match status" value="1"/>
</dbReference>
<dbReference type="STRING" id="266117.Rxyl_1157"/>
<dbReference type="AlphaFoldDB" id="Q1AWV5"/>
<feature type="domain" description="RDD" evidence="6">
    <location>
        <begin position="43"/>
        <end position="168"/>
    </location>
</feature>
<evidence type="ECO:0000313" key="8">
    <source>
        <dbReference type="Proteomes" id="UP000006637"/>
    </source>
</evidence>
<evidence type="ECO:0000313" key="7">
    <source>
        <dbReference type="EMBL" id="ABG04123.1"/>
    </source>
</evidence>
<dbReference type="eggNOG" id="COG1714">
    <property type="taxonomic scope" value="Bacteria"/>
</dbReference>
<dbReference type="Proteomes" id="UP000006637">
    <property type="component" value="Chromosome"/>
</dbReference>
<dbReference type="HOGENOM" id="CLU_053152_7_0_11"/>
<dbReference type="InterPro" id="IPR010432">
    <property type="entry name" value="RDD"/>
</dbReference>
<name>Q1AWV5_RUBXD</name>
<keyword evidence="3 5" id="KW-1133">Transmembrane helix</keyword>
<feature type="transmembrane region" description="Helical" evidence="5">
    <location>
        <begin position="46"/>
        <end position="67"/>
    </location>
</feature>
<dbReference type="EMBL" id="CP000386">
    <property type="protein sequence ID" value="ABG04123.1"/>
    <property type="molecule type" value="Genomic_DNA"/>
</dbReference>
<dbReference type="KEGG" id="rxy:Rxyl_1157"/>
<protein>
    <submittedName>
        <fullName evidence="7">RDD domain containing protein</fullName>
    </submittedName>
</protein>
<gene>
    <name evidence="7" type="ordered locus">Rxyl_1157</name>
</gene>
<evidence type="ECO:0000259" key="6">
    <source>
        <dbReference type="Pfam" id="PF06271"/>
    </source>
</evidence>
<organism evidence="7 8">
    <name type="scientific">Rubrobacter xylanophilus (strain DSM 9941 / JCM 11954 / NBRC 16129 / PRD-1)</name>
    <dbReference type="NCBI Taxonomy" id="266117"/>
    <lineage>
        <taxon>Bacteria</taxon>
        <taxon>Bacillati</taxon>
        <taxon>Actinomycetota</taxon>
        <taxon>Rubrobacteria</taxon>
        <taxon>Rubrobacterales</taxon>
        <taxon>Rubrobacteraceae</taxon>
        <taxon>Rubrobacter</taxon>
    </lineage>
</organism>
<dbReference type="GO" id="GO:0016020">
    <property type="term" value="C:membrane"/>
    <property type="evidence" value="ECO:0007669"/>
    <property type="project" value="UniProtKB-SubCell"/>
</dbReference>
<evidence type="ECO:0000256" key="5">
    <source>
        <dbReference type="SAM" id="Phobius"/>
    </source>
</evidence>
<feature type="transmembrane region" description="Helical" evidence="5">
    <location>
        <begin position="79"/>
        <end position="101"/>
    </location>
</feature>
<feature type="transmembrane region" description="Helical" evidence="5">
    <location>
        <begin position="137"/>
        <end position="156"/>
    </location>
</feature>
<evidence type="ECO:0000256" key="4">
    <source>
        <dbReference type="ARBA" id="ARBA00023136"/>
    </source>
</evidence>
<accession>Q1AWV5</accession>
<evidence type="ECO:0000256" key="1">
    <source>
        <dbReference type="ARBA" id="ARBA00004141"/>
    </source>
</evidence>
<keyword evidence="8" id="KW-1185">Reference proteome</keyword>
<evidence type="ECO:0000256" key="2">
    <source>
        <dbReference type="ARBA" id="ARBA00022692"/>
    </source>
</evidence>
<dbReference type="PANTHER" id="PTHR38480:SF1">
    <property type="entry name" value="SLR0254 PROTEIN"/>
    <property type="match status" value="1"/>
</dbReference>
<keyword evidence="4 5" id="KW-0472">Membrane</keyword>
<keyword evidence="2 5" id="KW-0812">Transmembrane</keyword>
<comment type="subcellular location">
    <subcellularLocation>
        <location evidence="1">Membrane</location>
        <topology evidence="1">Multi-pass membrane protein</topology>
    </subcellularLocation>
</comment>
<proteinExistence type="predicted"/>
<sequence length="175" mass="18443">MITTPLRKRGASALTTKGEARLMSHQTYGTGRPAQAGDVHVTGRRVLATIVDGIVFFLLFLPLNLFTALAGAASGSEEVAAGLSLVTSLITLAVGFAYYVLTEGYWGRTVGKAICGIRVVREDGGSPGFGPAAIRTVLRLVDGLFGYLVAFVVVLASRRRKRLGDMAACTLVVRG</sequence>
<evidence type="ECO:0000256" key="3">
    <source>
        <dbReference type="ARBA" id="ARBA00022989"/>
    </source>
</evidence>